<reference evidence="3" key="1">
    <citation type="journal article" date="2019" name="Int. J. Syst. Evol. Microbiol.">
        <title>The Global Catalogue of Microorganisms (GCM) 10K type strain sequencing project: providing services to taxonomists for standard genome sequencing and annotation.</title>
        <authorList>
            <consortium name="The Broad Institute Genomics Platform"/>
            <consortium name="The Broad Institute Genome Sequencing Center for Infectious Disease"/>
            <person name="Wu L."/>
            <person name="Ma J."/>
        </authorList>
    </citation>
    <scope>NUCLEOTIDE SEQUENCE [LARGE SCALE GENOMIC DNA]</scope>
    <source>
        <strain evidence="3">NBRC 112299</strain>
    </source>
</reference>
<name>A0ABQ6IGI0_9MICO</name>
<dbReference type="PANTHER" id="PTHR46743:SF2">
    <property type="entry name" value="TEICHOIC ACIDS EXPORT ATP-BINDING PROTEIN TAGH"/>
    <property type="match status" value="1"/>
</dbReference>
<evidence type="ECO:0000313" key="3">
    <source>
        <dbReference type="Proteomes" id="UP001157125"/>
    </source>
</evidence>
<dbReference type="EMBL" id="BSUN01000001">
    <property type="protein sequence ID" value="GMA35842.1"/>
    <property type="molecule type" value="Genomic_DNA"/>
</dbReference>
<evidence type="ECO:0000256" key="1">
    <source>
        <dbReference type="SAM" id="MobiDB-lite"/>
    </source>
</evidence>
<protein>
    <recommendedName>
        <fullName evidence="4">Teichoic acids export ATP-binding protein TagH</fullName>
    </recommendedName>
</protein>
<dbReference type="InterPro" id="IPR027417">
    <property type="entry name" value="P-loop_NTPase"/>
</dbReference>
<evidence type="ECO:0000313" key="2">
    <source>
        <dbReference type="EMBL" id="GMA35842.1"/>
    </source>
</evidence>
<keyword evidence="3" id="KW-1185">Reference proteome</keyword>
<comment type="caution">
    <text evidence="2">The sequence shown here is derived from an EMBL/GenBank/DDBJ whole genome shotgun (WGS) entry which is preliminary data.</text>
</comment>
<gene>
    <name evidence="2" type="ORF">GCM10025876_20460</name>
</gene>
<evidence type="ECO:0008006" key="4">
    <source>
        <dbReference type="Google" id="ProtNLM"/>
    </source>
</evidence>
<accession>A0ABQ6IGI0</accession>
<sequence>MSSRLRFSIAVSRDHQILLVDEALAVGDKGFRQKSEARIRDMREQAGTVFLVSHSMTSILDTCNRVIWIDHGEPADGRRPRRGREGLQGFQVDTHSQPTVQVAVLCCAHGTHGLGGITLTTGERSGVRRGDGRRRSPLPARGRPPAR</sequence>
<organism evidence="2 3">
    <name type="scientific">Demequina litorisediminis</name>
    <dbReference type="NCBI Taxonomy" id="1849022"/>
    <lineage>
        <taxon>Bacteria</taxon>
        <taxon>Bacillati</taxon>
        <taxon>Actinomycetota</taxon>
        <taxon>Actinomycetes</taxon>
        <taxon>Micrococcales</taxon>
        <taxon>Demequinaceae</taxon>
        <taxon>Demequina</taxon>
    </lineage>
</organism>
<dbReference type="Gene3D" id="3.40.50.300">
    <property type="entry name" value="P-loop containing nucleotide triphosphate hydrolases"/>
    <property type="match status" value="1"/>
</dbReference>
<dbReference type="SUPFAM" id="SSF52540">
    <property type="entry name" value="P-loop containing nucleoside triphosphate hydrolases"/>
    <property type="match status" value="1"/>
</dbReference>
<feature type="compositionally biased region" description="Basic and acidic residues" evidence="1">
    <location>
        <begin position="125"/>
        <end position="134"/>
    </location>
</feature>
<dbReference type="InterPro" id="IPR050683">
    <property type="entry name" value="Bact_Polysacc_Export_ATP-bd"/>
</dbReference>
<dbReference type="PANTHER" id="PTHR46743">
    <property type="entry name" value="TEICHOIC ACIDS EXPORT ATP-BINDING PROTEIN TAGH"/>
    <property type="match status" value="1"/>
</dbReference>
<dbReference type="Proteomes" id="UP001157125">
    <property type="component" value="Unassembled WGS sequence"/>
</dbReference>
<feature type="region of interest" description="Disordered" evidence="1">
    <location>
        <begin position="117"/>
        <end position="147"/>
    </location>
</feature>
<proteinExistence type="predicted"/>